<dbReference type="EMBL" id="CP043494">
    <property type="protein sequence ID" value="WNG44444.1"/>
    <property type="molecule type" value="Genomic_DNA"/>
</dbReference>
<feature type="region of interest" description="Disordered" evidence="1">
    <location>
        <begin position="22"/>
        <end position="54"/>
    </location>
</feature>
<proteinExistence type="predicted"/>
<sequence length="283" mass="30997">MIRSVLLIACLALPWTTWAAEEPAADSTQPEPARGDDAQTADSESKEEDTTIERHRTPFEVLNERMIGTASRAVRFDWRQTQASVGLVGSQLLELNNFKSSRLGGFVRKPIGDFLGEIAITRVFTRGSASTEKLALTPYRQSGRPSRFELDINLGYPLAEGVATARPGFFPATELVFSANAGLRYLFYPGSLSGASFGETVTSLFALKLSEREIENLERSRLPGMQLDGARYSLLTGLSLDVYFQSGGFLSPRVMIALPLISGVDGSGLGWWWELNFGAGWAF</sequence>
<feature type="signal peptide" evidence="2">
    <location>
        <begin position="1"/>
        <end position="19"/>
    </location>
</feature>
<dbReference type="RefSeq" id="WP_395817254.1">
    <property type="nucleotide sequence ID" value="NZ_CP043494.1"/>
</dbReference>
<dbReference type="Proteomes" id="UP001611383">
    <property type="component" value="Chromosome"/>
</dbReference>
<organism evidence="3 4">
    <name type="scientific">Archangium minus</name>
    <dbReference type="NCBI Taxonomy" id="83450"/>
    <lineage>
        <taxon>Bacteria</taxon>
        <taxon>Pseudomonadati</taxon>
        <taxon>Myxococcota</taxon>
        <taxon>Myxococcia</taxon>
        <taxon>Myxococcales</taxon>
        <taxon>Cystobacterineae</taxon>
        <taxon>Archangiaceae</taxon>
        <taxon>Archangium</taxon>
    </lineage>
</organism>
<evidence type="ECO:0000313" key="3">
    <source>
        <dbReference type="EMBL" id="WNG44444.1"/>
    </source>
</evidence>
<evidence type="ECO:0000256" key="1">
    <source>
        <dbReference type="SAM" id="MobiDB-lite"/>
    </source>
</evidence>
<evidence type="ECO:0008006" key="5">
    <source>
        <dbReference type="Google" id="ProtNLM"/>
    </source>
</evidence>
<feature type="chain" id="PRO_5045937810" description="Outer membrane protein beta-barrel domain-containing protein" evidence="2">
    <location>
        <begin position="20"/>
        <end position="283"/>
    </location>
</feature>
<name>A0ABY9WKZ2_9BACT</name>
<evidence type="ECO:0000313" key="4">
    <source>
        <dbReference type="Proteomes" id="UP001611383"/>
    </source>
</evidence>
<reference evidence="3 4" key="1">
    <citation type="submission" date="2019-08" db="EMBL/GenBank/DDBJ databases">
        <title>Archangium and Cystobacter genomes.</title>
        <authorList>
            <person name="Chen I.-C.K."/>
            <person name="Wielgoss S."/>
        </authorList>
    </citation>
    <scope>NUCLEOTIDE SEQUENCE [LARGE SCALE GENOMIC DNA]</scope>
    <source>
        <strain evidence="3 4">Cbm 6</strain>
    </source>
</reference>
<keyword evidence="2" id="KW-0732">Signal</keyword>
<keyword evidence="4" id="KW-1185">Reference proteome</keyword>
<accession>A0ABY9WKZ2</accession>
<gene>
    <name evidence="3" type="ORF">F0U60_10230</name>
</gene>
<protein>
    <recommendedName>
        <fullName evidence="5">Outer membrane protein beta-barrel domain-containing protein</fullName>
    </recommendedName>
</protein>
<evidence type="ECO:0000256" key="2">
    <source>
        <dbReference type="SAM" id="SignalP"/>
    </source>
</evidence>